<accession>A0A3R5W349</accession>
<dbReference type="EMBL" id="WNDA01000046">
    <property type="protein sequence ID" value="MTU71137.1"/>
    <property type="molecule type" value="Genomic_DNA"/>
</dbReference>
<dbReference type="EMBL" id="WNDD01000013">
    <property type="protein sequence ID" value="MTV02482.1"/>
    <property type="molecule type" value="Genomic_DNA"/>
</dbReference>
<evidence type="ECO:0000313" key="12">
    <source>
        <dbReference type="EMBL" id="RGN48745.1"/>
    </source>
</evidence>
<dbReference type="CDD" id="cd16380">
    <property type="entry name" value="YitT_C"/>
    <property type="match status" value="1"/>
</dbReference>
<gene>
    <name evidence="8" type="ORF">CE91St3_06670</name>
    <name evidence="12" type="ORF">DXB61_14780</name>
    <name evidence="9" type="ORF">GMD82_04090</name>
    <name evidence="10" type="ORF">GMD92_19265</name>
    <name evidence="11" type="ORF">GME02_12645</name>
</gene>
<dbReference type="InterPro" id="IPR015867">
    <property type="entry name" value="N-reg_PII/ATP_PRibTrfase_C"/>
</dbReference>
<dbReference type="InterPro" id="IPR003740">
    <property type="entry name" value="YitT"/>
</dbReference>
<dbReference type="EMBL" id="QSUP01000022">
    <property type="protein sequence ID" value="RGN48745.1"/>
    <property type="molecule type" value="Genomic_DNA"/>
</dbReference>
<evidence type="ECO:0000313" key="10">
    <source>
        <dbReference type="EMBL" id="MTU71137.1"/>
    </source>
</evidence>
<feature type="transmembrane region" description="Helical" evidence="6">
    <location>
        <begin position="130"/>
        <end position="149"/>
    </location>
</feature>
<reference evidence="12 13" key="1">
    <citation type="submission" date="2018-08" db="EMBL/GenBank/DDBJ databases">
        <title>A genome reference for cultivated species of the human gut microbiota.</title>
        <authorList>
            <person name="Zou Y."/>
            <person name="Xue W."/>
            <person name="Luo G."/>
        </authorList>
    </citation>
    <scope>NUCLEOTIDE SEQUENCE [LARGE SCALE GENOMIC DNA]</scope>
    <source>
        <strain evidence="12 13">OM05-11AA</strain>
    </source>
</reference>
<evidence type="ECO:0000313" key="16">
    <source>
        <dbReference type="Proteomes" id="UP000482671"/>
    </source>
</evidence>
<evidence type="ECO:0000313" key="14">
    <source>
        <dbReference type="Proteomes" id="UP000434916"/>
    </source>
</evidence>
<keyword evidence="4 6" id="KW-1133">Transmembrane helix</keyword>
<comment type="subcellular location">
    <subcellularLocation>
        <location evidence="1">Cell membrane</location>
        <topology evidence="1">Multi-pass membrane protein</topology>
    </subcellularLocation>
</comment>
<feature type="transmembrane region" description="Helical" evidence="6">
    <location>
        <begin position="20"/>
        <end position="39"/>
    </location>
</feature>
<dbReference type="InterPro" id="IPR051461">
    <property type="entry name" value="UPF0750_membrane"/>
</dbReference>
<dbReference type="EMBL" id="WNCN01000004">
    <property type="protein sequence ID" value="MTU38697.1"/>
    <property type="molecule type" value="Genomic_DNA"/>
</dbReference>
<evidence type="ECO:0000313" key="11">
    <source>
        <dbReference type="EMBL" id="MTV02482.1"/>
    </source>
</evidence>
<evidence type="ECO:0000256" key="2">
    <source>
        <dbReference type="ARBA" id="ARBA00022475"/>
    </source>
</evidence>
<dbReference type="PIRSF" id="PIRSF006483">
    <property type="entry name" value="Membrane_protein_YitT"/>
    <property type="match status" value="1"/>
</dbReference>
<reference evidence="8" key="3">
    <citation type="submission" date="2022-01" db="EMBL/GenBank/DDBJ databases">
        <title>Novel bile acid biosynthetic pathways are enriched in the microbiome of centenarians.</title>
        <authorList>
            <person name="Sato Y."/>
            <person name="Atarashi K."/>
            <person name="Plichta R.D."/>
            <person name="Arai Y."/>
            <person name="Sasajima S."/>
            <person name="Kearney M.S."/>
            <person name="Suda W."/>
            <person name="Takeshita K."/>
            <person name="Sasaki T."/>
            <person name="Okamoto S."/>
            <person name="Skelly N.A."/>
            <person name="Okamura Y."/>
            <person name="Vlamakis H."/>
            <person name="Li Y."/>
            <person name="Tanoue T."/>
            <person name="Takei H."/>
            <person name="Nittono H."/>
            <person name="Narushima S."/>
            <person name="Irie J."/>
            <person name="Itoh H."/>
            <person name="Moriya K."/>
            <person name="Sugiura Y."/>
            <person name="Suematsu M."/>
            <person name="Moritoki N."/>
            <person name="Shibata S."/>
            <person name="Littman R.D."/>
            <person name="Fischbach A.M."/>
            <person name="Uwamino Y."/>
            <person name="Inoue T."/>
            <person name="Honda A."/>
            <person name="Hattori M."/>
            <person name="Murai T."/>
            <person name="Xavier J.R."/>
            <person name="Hirose N."/>
            <person name="Honda K."/>
        </authorList>
    </citation>
    <scope>NUCLEOTIDE SEQUENCE</scope>
    <source>
        <strain evidence="8">CE91-St3</strain>
    </source>
</reference>
<dbReference type="GeneID" id="49204731"/>
<evidence type="ECO:0000256" key="1">
    <source>
        <dbReference type="ARBA" id="ARBA00004651"/>
    </source>
</evidence>
<evidence type="ECO:0000256" key="3">
    <source>
        <dbReference type="ARBA" id="ARBA00022692"/>
    </source>
</evidence>
<dbReference type="PANTHER" id="PTHR33545:SF5">
    <property type="entry name" value="UPF0750 MEMBRANE PROTEIN YITT"/>
    <property type="match status" value="1"/>
</dbReference>
<sequence>MEQPFNLVSNTTLKKNVADYTLIVIGAFLQALSYSLFLAPYKIVPGGVYGISIVLHHVTQGLFSFMPEGLPMGATALCFNVPLLLLAMKKLGLASGPKTIVTFVLISIFTDSFSYLFANQPLVENDSFIACFYGGAILGLGVTCVFRAQSTSAGTDVLARVIALNSNLKVSNMIIVIDSTVVMLGLLVFQDWAVPLYSWFAIFVFGKVVEMFQTENPNRAVFIVSQKTQEVKELIVGKMGMRGTFLHGRGMYEGKEKEIIFTIAERKDLPRLKDEVKEIDPNAFISTMHASKDSPRPGM</sequence>
<dbReference type="AlphaFoldDB" id="A0A3R5W349"/>
<dbReference type="InterPro" id="IPR019264">
    <property type="entry name" value="DUF2179"/>
</dbReference>
<dbReference type="GO" id="GO:0005886">
    <property type="term" value="C:plasma membrane"/>
    <property type="evidence" value="ECO:0007669"/>
    <property type="project" value="UniProtKB-SubCell"/>
</dbReference>
<dbReference type="Pfam" id="PF10035">
    <property type="entry name" value="DUF2179"/>
    <property type="match status" value="1"/>
</dbReference>
<dbReference type="Proteomes" id="UP000261088">
    <property type="component" value="Unassembled WGS sequence"/>
</dbReference>
<evidence type="ECO:0000256" key="6">
    <source>
        <dbReference type="SAM" id="Phobius"/>
    </source>
</evidence>
<feature type="transmembrane region" description="Helical" evidence="6">
    <location>
        <begin position="100"/>
        <end position="118"/>
    </location>
</feature>
<dbReference type="Pfam" id="PF02588">
    <property type="entry name" value="YitT_membrane"/>
    <property type="match status" value="1"/>
</dbReference>
<feature type="domain" description="DUF2179" evidence="7">
    <location>
        <begin position="244"/>
        <end position="291"/>
    </location>
</feature>
<evidence type="ECO:0000313" key="9">
    <source>
        <dbReference type="EMBL" id="MTU38697.1"/>
    </source>
</evidence>
<dbReference type="OrthoDB" id="1422399at2"/>
<keyword evidence="14" id="KW-1185">Reference proteome</keyword>
<dbReference type="EMBL" id="BQNZ01000001">
    <property type="protein sequence ID" value="GKH70804.1"/>
    <property type="molecule type" value="Genomic_DNA"/>
</dbReference>
<keyword evidence="3 6" id="KW-0812">Transmembrane</keyword>
<evidence type="ECO:0000256" key="5">
    <source>
        <dbReference type="ARBA" id="ARBA00023136"/>
    </source>
</evidence>
<evidence type="ECO:0000313" key="8">
    <source>
        <dbReference type="EMBL" id="GKH70804.1"/>
    </source>
</evidence>
<dbReference type="Proteomes" id="UP000482671">
    <property type="component" value="Unassembled WGS sequence"/>
</dbReference>
<evidence type="ECO:0000256" key="4">
    <source>
        <dbReference type="ARBA" id="ARBA00022989"/>
    </source>
</evidence>
<reference evidence="14 15" key="2">
    <citation type="journal article" date="2019" name="Nat. Med.">
        <title>A library of human gut bacterial isolates paired with longitudinal multiomics data enables mechanistic microbiome research.</title>
        <authorList>
            <person name="Poyet M."/>
            <person name="Groussin M."/>
            <person name="Gibbons S.M."/>
            <person name="Avila-Pacheco J."/>
            <person name="Jiang X."/>
            <person name="Kearney S.M."/>
            <person name="Perrotta A.R."/>
            <person name="Berdy B."/>
            <person name="Zhao S."/>
            <person name="Lieberman T.D."/>
            <person name="Swanson P.K."/>
            <person name="Smith M."/>
            <person name="Roesemann S."/>
            <person name="Alexander J.E."/>
            <person name="Rich S.A."/>
            <person name="Livny J."/>
            <person name="Vlamakis H."/>
            <person name="Clish C."/>
            <person name="Bullock K."/>
            <person name="Deik A."/>
            <person name="Scott J."/>
            <person name="Pierce K.A."/>
            <person name="Xavier R.J."/>
            <person name="Alm E.J."/>
        </authorList>
    </citation>
    <scope>NUCLEOTIDE SEQUENCE [LARGE SCALE GENOMIC DNA]</scope>
    <source>
        <strain evidence="11 16">BIOML-A11</strain>
        <strain evidence="10 15">BIOML-A16</strain>
        <strain evidence="9 14">BIOML-A29</strain>
    </source>
</reference>
<keyword evidence="5 6" id="KW-0472">Membrane</keyword>
<proteinExistence type="predicted"/>
<dbReference type="Proteomes" id="UP001055114">
    <property type="component" value="Unassembled WGS sequence"/>
</dbReference>
<evidence type="ECO:0000313" key="13">
    <source>
        <dbReference type="Proteomes" id="UP000261088"/>
    </source>
</evidence>
<dbReference type="Proteomes" id="UP000448908">
    <property type="component" value="Unassembled WGS sequence"/>
</dbReference>
<evidence type="ECO:0000259" key="7">
    <source>
        <dbReference type="Pfam" id="PF10035"/>
    </source>
</evidence>
<dbReference type="Gene3D" id="3.30.70.120">
    <property type="match status" value="1"/>
</dbReference>
<protein>
    <submittedName>
        <fullName evidence="9">DUF2179 domain-containing protein</fullName>
    </submittedName>
    <submittedName>
        <fullName evidence="8">Membrane protein</fullName>
    </submittedName>
    <submittedName>
        <fullName evidence="12">YitT family protein</fullName>
    </submittedName>
</protein>
<dbReference type="Proteomes" id="UP000434916">
    <property type="component" value="Unassembled WGS sequence"/>
</dbReference>
<evidence type="ECO:0000313" key="15">
    <source>
        <dbReference type="Proteomes" id="UP000448908"/>
    </source>
</evidence>
<dbReference type="PANTHER" id="PTHR33545">
    <property type="entry name" value="UPF0750 MEMBRANE PROTEIN YITT-RELATED"/>
    <property type="match status" value="1"/>
</dbReference>
<evidence type="ECO:0000313" key="17">
    <source>
        <dbReference type="Proteomes" id="UP001055114"/>
    </source>
</evidence>
<organism evidence="8 17">
    <name type="scientific">Parabacteroides merdae</name>
    <dbReference type="NCBI Taxonomy" id="46503"/>
    <lineage>
        <taxon>Bacteria</taxon>
        <taxon>Pseudomonadati</taxon>
        <taxon>Bacteroidota</taxon>
        <taxon>Bacteroidia</taxon>
        <taxon>Bacteroidales</taxon>
        <taxon>Tannerellaceae</taxon>
        <taxon>Parabacteroides</taxon>
    </lineage>
</organism>
<feature type="transmembrane region" description="Helical" evidence="6">
    <location>
        <begin position="69"/>
        <end position="88"/>
    </location>
</feature>
<dbReference type="RefSeq" id="WP_005650904.1">
    <property type="nucleotide sequence ID" value="NZ_BAABYG010000001.1"/>
</dbReference>
<comment type="caution">
    <text evidence="8">The sequence shown here is derived from an EMBL/GenBank/DDBJ whole genome shotgun (WGS) entry which is preliminary data.</text>
</comment>
<name>A0A3R5W349_9BACT</name>
<keyword evidence="2" id="KW-1003">Cell membrane</keyword>